<dbReference type="EMBL" id="BFAA01020035">
    <property type="protein sequence ID" value="GCB81178.1"/>
    <property type="molecule type" value="Genomic_DNA"/>
</dbReference>
<sequence length="66" mass="7421">MAAGPGRFRMCGLVRPFSSSPAQRLGEEARRLPEQQVPHRRHPGIGHLKTIRLPQELSQGVRLLLE</sequence>
<dbReference type="OrthoDB" id="421327at2759"/>
<keyword evidence="3" id="KW-1185">Reference proteome</keyword>
<organism evidence="2 3">
    <name type="scientific">Scyliorhinus torazame</name>
    <name type="common">Cloudy catshark</name>
    <name type="synonym">Catulus torazame</name>
    <dbReference type="NCBI Taxonomy" id="75743"/>
    <lineage>
        <taxon>Eukaryota</taxon>
        <taxon>Metazoa</taxon>
        <taxon>Chordata</taxon>
        <taxon>Craniata</taxon>
        <taxon>Vertebrata</taxon>
        <taxon>Chondrichthyes</taxon>
        <taxon>Elasmobranchii</taxon>
        <taxon>Galeomorphii</taxon>
        <taxon>Galeoidea</taxon>
        <taxon>Carcharhiniformes</taxon>
        <taxon>Scyliorhinidae</taxon>
        <taxon>Scyliorhinus</taxon>
    </lineage>
</organism>
<dbReference type="AlphaFoldDB" id="A0A401Q724"/>
<comment type="caution">
    <text evidence="2">The sequence shown here is derived from an EMBL/GenBank/DDBJ whole genome shotgun (WGS) entry which is preliminary data.</text>
</comment>
<evidence type="ECO:0000313" key="3">
    <source>
        <dbReference type="Proteomes" id="UP000288216"/>
    </source>
</evidence>
<protein>
    <submittedName>
        <fullName evidence="2">Uncharacterized protein</fullName>
    </submittedName>
</protein>
<accession>A0A401Q724</accession>
<name>A0A401Q724_SCYTO</name>
<proteinExistence type="predicted"/>
<evidence type="ECO:0000256" key="1">
    <source>
        <dbReference type="SAM" id="MobiDB-lite"/>
    </source>
</evidence>
<feature type="region of interest" description="Disordered" evidence="1">
    <location>
        <begin position="19"/>
        <end position="42"/>
    </location>
</feature>
<dbReference type="Proteomes" id="UP000288216">
    <property type="component" value="Unassembled WGS sequence"/>
</dbReference>
<reference evidence="2 3" key="1">
    <citation type="journal article" date="2018" name="Nat. Ecol. Evol.">
        <title>Shark genomes provide insights into elasmobranch evolution and the origin of vertebrates.</title>
        <authorList>
            <person name="Hara Y"/>
            <person name="Yamaguchi K"/>
            <person name="Onimaru K"/>
            <person name="Kadota M"/>
            <person name="Koyanagi M"/>
            <person name="Keeley SD"/>
            <person name="Tatsumi K"/>
            <person name="Tanaka K"/>
            <person name="Motone F"/>
            <person name="Kageyama Y"/>
            <person name="Nozu R"/>
            <person name="Adachi N"/>
            <person name="Nishimura O"/>
            <person name="Nakagawa R"/>
            <person name="Tanegashima C"/>
            <person name="Kiyatake I"/>
            <person name="Matsumoto R"/>
            <person name="Murakumo K"/>
            <person name="Nishida K"/>
            <person name="Terakita A"/>
            <person name="Kuratani S"/>
            <person name="Sato K"/>
            <person name="Hyodo S Kuraku.S."/>
        </authorList>
    </citation>
    <scope>NUCLEOTIDE SEQUENCE [LARGE SCALE GENOMIC DNA]</scope>
</reference>
<feature type="non-terminal residue" evidence="2">
    <location>
        <position position="66"/>
    </location>
</feature>
<gene>
    <name evidence="2" type="ORF">scyTo_0021793</name>
</gene>
<evidence type="ECO:0000313" key="2">
    <source>
        <dbReference type="EMBL" id="GCB81178.1"/>
    </source>
</evidence>